<feature type="domain" description="NB-ARC" evidence="2">
    <location>
        <begin position="189"/>
        <end position="338"/>
    </location>
</feature>
<dbReference type="InterPro" id="IPR053137">
    <property type="entry name" value="NLR-like"/>
</dbReference>
<dbReference type="Pfam" id="PF13424">
    <property type="entry name" value="TPR_12"/>
    <property type="match status" value="3"/>
</dbReference>
<sequence length="868" mass="97293">MAEVAAVIGLVASITSLVEISSKVVSRLREFAVQTPHIPETFHALSILLPLLTKTLESIRVQAESGTLPEDTIRHVRDVVENTCEHVSRIQACLSAIVPTKDASKLERTRKALKSLAKEDKILQTLTIIQRNNDILVLYQTTRHVDTGELILAELSKLQINPPAKSWSRGVHLSQAPRIAPDAFIGREPELEQVKKLLLSRFHPSRERIVSIVGMGGMGKTQLALAHVRQCAQEYSSVFWFDASGEARLRQSMAAIGVMVVHGSVSSVTRSADEDKLQIDNFRHWLSEPGNDQWLAIFDNYDDPCLQGARSPTGFDVQKFFPFTSQGSILLTSRSAKLTFSQQIRLQKLQDPGVSISILSQRSGRDFTTDKDASALAERLSGLPLALATAGSFLRSAPDISCGEYLTLYESTWADLVGTDVEERLVFESRPMESTWSISLQQVSNENEDAASLLRFFAYLGSHDIWYDLIHAAASDEVPWLRRVTESKLHFRRAMSKLYDYSLVDIVGNSFQLHPCLHDWLVASFTKSPERLLFIAALTSIAYNVHQDSTPNFWIANRRLFEHVRQLESPRFDGLWQLCMSEERVQTATDDIVGLLREWEQLEKAELMCTRVLVGKEKVLGPDHVSTLETAFNLGRLYRDQSEFSMAEQAFKRALSGNERARGNDHISTLNTIHCLGALYRDQGKVDLAEESYLRALAGKEKILGLEHPLTLVTVNNLGRTYRSQGKLDAAEQMYLRALAGNQKALGSEHTWTLTNIHNLGALYRDQGKFHASEEMYDRALAGKKKTLGPNHTWTLSTTHNLGRLYRDQGKDQAAEEMFSEALRGFEALLGPLDPLTREAALSLSILYHDQGKVEKATKMAERAQKKT</sequence>
<dbReference type="Gene3D" id="1.25.40.10">
    <property type="entry name" value="Tetratricopeptide repeat domain"/>
    <property type="match status" value="2"/>
</dbReference>
<keyword evidence="1" id="KW-0802">TPR repeat</keyword>
<evidence type="ECO:0000313" key="5">
    <source>
        <dbReference type="Proteomes" id="UP001172681"/>
    </source>
</evidence>
<dbReference type="Pfam" id="PF00931">
    <property type="entry name" value="NB-ARC"/>
    <property type="match status" value="1"/>
</dbReference>
<dbReference type="GO" id="GO:0043531">
    <property type="term" value="F:ADP binding"/>
    <property type="evidence" value="ECO:0007669"/>
    <property type="project" value="InterPro"/>
</dbReference>
<dbReference type="InterPro" id="IPR019734">
    <property type="entry name" value="TPR_rpt"/>
</dbReference>
<dbReference type="PANTHER" id="PTHR46082">
    <property type="entry name" value="ATP/GTP-BINDING PROTEIN-RELATED"/>
    <property type="match status" value="1"/>
</dbReference>
<dbReference type="Proteomes" id="UP001172681">
    <property type="component" value="Unassembled WGS sequence"/>
</dbReference>
<organism evidence="4 5">
    <name type="scientific">Knufia peltigerae</name>
    <dbReference type="NCBI Taxonomy" id="1002370"/>
    <lineage>
        <taxon>Eukaryota</taxon>
        <taxon>Fungi</taxon>
        <taxon>Dikarya</taxon>
        <taxon>Ascomycota</taxon>
        <taxon>Pezizomycotina</taxon>
        <taxon>Eurotiomycetes</taxon>
        <taxon>Chaetothyriomycetidae</taxon>
        <taxon>Chaetothyriales</taxon>
        <taxon>Trichomeriaceae</taxon>
        <taxon>Knufia</taxon>
    </lineage>
</organism>
<keyword evidence="5" id="KW-1185">Reference proteome</keyword>
<dbReference type="SUPFAM" id="SSF48452">
    <property type="entry name" value="TPR-like"/>
    <property type="match status" value="3"/>
</dbReference>
<feature type="repeat" description="TPR" evidence="1">
    <location>
        <begin position="628"/>
        <end position="661"/>
    </location>
</feature>
<dbReference type="PROSITE" id="PS50005">
    <property type="entry name" value="TPR"/>
    <property type="match status" value="1"/>
</dbReference>
<dbReference type="Pfam" id="PF17107">
    <property type="entry name" value="SesA"/>
    <property type="match status" value="1"/>
</dbReference>
<dbReference type="SUPFAM" id="SSF52540">
    <property type="entry name" value="P-loop containing nucleoside triphosphate hydrolases"/>
    <property type="match status" value="1"/>
</dbReference>
<dbReference type="InterPro" id="IPR027417">
    <property type="entry name" value="P-loop_NTPase"/>
</dbReference>
<evidence type="ECO:0000259" key="3">
    <source>
        <dbReference type="Pfam" id="PF17107"/>
    </source>
</evidence>
<name>A0AA38XHZ1_9EURO</name>
<dbReference type="NCBIfam" id="NF040586">
    <property type="entry name" value="FxSxx_TPR"/>
    <property type="match status" value="1"/>
</dbReference>
<evidence type="ECO:0000256" key="1">
    <source>
        <dbReference type="PROSITE-ProRule" id="PRU00339"/>
    </source>
</evidence>
<comment type="caution">
    <text evidence="4">The sequence shown here is derived from an EMBL/GenBank/DDBJ whole genome shotgun (WGS) entry which is preliminary data.</text>
</comment>
<reference evidence="4" key="1">
    <citation type="submission" date="2022-10" db="EMBL/GenBank/DDBJ databases">
        <title>Culturing micro-colonial fungi from biological soil crusts in the Mojave desert and describing Neophaeococcomyces mojavensis, and introducing the new genera and species Taxawa tesnikishii.</title>
        <authorList>
            <person name="Kurbessoian T."/>
            <person name="Stajich J.E."/>
        </authorList>
    </citation>
    <scope>NUCLEOTIDE SEQUENCE</scope>
    <source>
        <strain evidence="4">TK_35</strain>
    </source>
</reference>
<dbReference type="EMBL" id="JAPDRN010000191">
    <property type="protein sequence ID" value="KAJ9613824.1"/>
    <property type="molecule type" value="Genomic_DNA"/>
</dbReference>
<dbReference type="InterPro" id="IPR002182">
    <property type="entry name" value="NB-ARC"/>
</dbReference>
<proteinExistence type="predicted"/>
<protein>
    <submittedName>
        <fullName evidence="4">Uncharacterized protein</fullName>
    </submittedName>
</protein>
<feature type="domain" description="NACHT-NTPase and P-loop NTPases N-terminal" evidence="3">
    <location>
        <begin position="11"/>
        <end position="124"/>
    </location>
</feature>
<dbReference type="InterPro" id="IPR011990">
    <property type="entry name" value="TPR-like_helical_dom_sf"/>
</dbReference>
<evidence type="ECO:0000313" key="4">
    <source>
        <dbReference type="EMBL" id="KAJ9613824.1"/>
    </source>
</evidence>
<dbReference type="PANTHER" id="PTHR46082:SF6">
    <property type="entry name" value="AAA+ ATPASE DOMAIN-CONTAINING PROTEIN-RELATED"/>
    <property type="match status" value="1"/>
</dbReference>
<dbReference type="Gene3D" id="3.40.50.300">
    <property type="entry name" value="P-loop containing nucleotide triphosphate hydrolases"/>
    <property type="match status" value="1"/>
</dbReference>
<dbReference type="SMART" id="SM00028">
    <property type="entry name" value="TPR"/>
    <property type="match status" value="5"/>
</dbReference>
<dbReference type="AlphaFoldDB" id="A0AA38XHZ1"/>
<gene>
    <name evidence="4" type="ORF">H2204_014606</name>
</gene>
<dbReference type="InterPro" id="IPR031352">
    <property type="entry name" value="SesA"/>
</dbReference>
<dbReference type="PRINTS" id="PR00364">
    <property type="entry name" value="DISEASERSIST"/>
</dbReference>
<evidence type="ECO:0000259" key="2">
    <source>
        <dbReference type="Pfam" id="PF00931"/>
    </source>
</evidence>
<accession>A0AA38XHZ1</accession>